<dbReference type="GO" id="GO:0006281">
    <property type="term" value="P:DNA repair"/>
    <property type="evidence" value="ECO:0007669"/>
    <property type="project" value="TreeGrafter"/>
</dbReference>
<dbReference type="InterPro" id="IPR023214">
    <property type="entry name" value="HAD_sf"/>
</dbReference>
<dbReference type="EMBL" id="NIVC01003176">
    <property type="protein sequence ID" value="PAA52841.1"/>
    <property type="molecule type" value="Genomic_DNA"/>
</dbReference>
<dbReference type="GO" id="GO:0003690">
    <property type="term" value="F:double-stranded DNA binding"/>
    <property type="evidence" value="ECO:0007669"/>
    <property type="project" value="TreeGrafter"/>
</dbReference>
<gene>
    <name evidence="1" type="ORF">BOX15_Mlig031635g1</name>
</gene>
<dbReference type="NCBIfam" id="TIGR01662">
    <property type="entry name" value="HAD-SF-IIIA"/>
    <property type="match status" value="1"/>
</dbReference>
<dbReference type="STRING" id="282301.A0A267DU61"/>
<keyword evidence="2" id="KW-1185">Reference proteome</keyword>
<dbReference type="SUPFAM" id="SSF52540">
    <property type="entry name" value="P-loop containing nucleoside triphosphate hydrolases"/>
    <property type="match status" value="1"/>
</dbReference>
<dbReference type="PANTHER" id="PTHR12083:SF9">
    <property type="entry name" value="BIFUNCTIONAL POLYNUCLEOTIDE PHOSPHATASE_KINASE"/>
    <property type="match status" value="1"/>
</dbReference>
<dbReference type="Pfam" id="PF08645">
    <property type="entry name" value="PNK3P"/>
    <property type="match status" value="1"/>
</dbReference>
<dbReference type="InterPro" id="IPR027417">
    <property type="entry name" value="P-loop_NTPase"/>
</dbReference>
<reference evidence="1 2" key="1">
    <citation type="submission" date="2017-06" db="EMBL/GenBank/DDBJ databases">
        <title>A platform for efficient transgenesis in Macrostomum lignano, a flatworm model organism for stem cell research.</title>
        <authorList>
            <person name="Berezikov E."/>
        </authorList>
    </citation>
    <scope>NUCLEOTIDE SEQUENCE [LARGE SCALE GENOMIC DNA]</scope>
    <source>
        <strain evidence="1">DV1</strain>
        <tissue evidence="1">Whole organism</tissue>
    </source>
</reference>
<organism evidence="1 2">
    <name type="scientific">Macrostomum lignano</name>
    <dbReference type="NCBI Taxonomy" id="282301"/>
    <lineage>
        <taxon>Eukaryota</taxon>
        <taxon>Metazoa</taxon>
        <taxon>Spiralia</taxon>
        <taxon>Lophotrochozoa</taxon>
        <taxon>Platyhelminthes</taxon>
        <taxon>Rhabditophora</taxon>
        <taxon>Macrostomorpha</taxon>
        <taxon>Macrostomida</taxon>
        <taxon>Macrostomidae</taxon>
        <taxon>Macrostomum</taxon>
    </lineage>
</organism>
<dbReference type="InterPro" id="IPR036412">
    <property type="entry name" value="HAD-like_sf"/>
</dbReference>
<dbReference type="FunFam" id="3.40.50.300:FF:000737">
    <property type="entry name" value="Bifunctional polynucleotide phosphatase/kinase"/>
    <property type="match status" value="1"/>
</dbReference>
<dbReference type="InterPro" id="IPR013954">
    <property type="entry name" value="PNK3P"/>
</dbReference>
<dbReference type="Pfam" id="PF13671">
    <property type="entry name" value="AAA_33"/>
    <property type="match status" value="1"/>
</dbReference>
<feature type="non-terminal residue" evidence="1">
    <location>
        <position position="1"/>
    </location>
</feature>
<dbReference type="SUPFAM" id="SSF56784">
    <property type="entry name" value="HAD-like"/>
    <property type="match status" value="1"/>
</dbReference>
<dbReference type="PANTHER" id="PTHR12083">
    <property type="entry name" value="BIFUNCTIONAL POLYNUCLEOTIDE PHOSPHATASE/KINASE"/>
    <property type="match status" value="1"/>
</dbReference>
<evidence type="ECO:0000313" key="1">
    <source>
        <dbReference type="EMBL" id="PAA52841.1"/>
    </source>
</evidence>
<dbReference type="OrthoDB" id="19045at2759"/>
<dbReference type="Proteomes" id="UP000215902">
    <property type="component" value="Unassembled WGS sequence"/>
</dbReference>
<dbReference type="GO" id="GO:0046404">
    <property type="term" value="F:ATP-dependent polydeoxyribonucleotide 5'-hydroxyl-kinase activity"/>
    <property type="evidence" value="ECO:0007669"/>
    <property type="project" value="TreeGrafter"/>
</dbReference>
<sequence>IKSSPKSTFTTLAFRLLSVASSRVSLLKVVMTKRKAAATAAAAGLSQPTRAKSARTAAANKASTSSKLPPNFEWTQAGGLAKPGVPHMFVLSSSTAVAAKKCAVFDIDWCLIKPKSGGKWPKNASDWCWLFDSVPDKLKQLHSDGYRLLFISNQSGFEKGTTSPKEIMQKCELVISELGVPADVILIGSVSHFRKPDIGAWEFFVRDCNGGVEFDKSSSFFVGDAAGRPASGSHKKDFSCSDRMFAANIGLPFSTPEEFFLDEPKSEFDWGAPSPQSLLDAAASCSLPGNLLSSKQPELLLTVGAPACGKSSLAERVFVGEQGYSRANRDLLKTPAACLRLAEEAIKSGKSVIVDNTNPSRQDRAQYLELAKRLKVPARCLLMTTDKALAEHLNMFRQSQTASKVRRVPLVAYRMYYSKYSEPTVAEGFSEIVRVPFVYKPELLSQRDRKLILNWTTAGH</sequence>
<evidence type="ECO:0008006" key="3">
    <source>
        <dbReference type="Google" id="ProtNLM"/>
    </source>
</evidence>
<dbReference type="Gene3D" id="3.40.50.300">
    <property type="entry name" value="P-loop containing nucleotide triphosphate hydrolases"/>
    <property type="match status" value="1"/>
</dbReference>
<comment type="caution">
    <text evidence="1">The sequence shown here is derived from an EMBL/GenBank/DDBJ whole genome shotgun (WGS) entry which is preliminary data.</text>
</comment>
<accession>A0A267DU61</accession>
<dbReference type="GO" id="GO:0046403">
    <property type="term" value="F:polynucleotide 3'-phosphatase activity"/>
    <property type="evidence" value="ECO:0007669"/>
    <property type="project" value="TreeGrafter"/>
</dbReference>
<evidence type="ECO:0000313" key="2">
    <source>
        <dbReference type="Proteomes" id="UP000215902"/>
    </source>
</evidence>
<protein>
    <recommendedName>
        <fullName evidence="3">PNK FHA domain-containing protein</fullName>
    </recommendedName>
</protein>
<dbReference type="InterPro" id="IPR006551">
    <property type="entry name" value="Polynucleotide_phosphatase"/>
</dbReference>
<dbReference type="NCBIfam" id="TIGR01664">
    <property type="entry name" value="DNA-3'-Pase"/>
    <property type="match status" value="1"/>
</dbReference>
<dbReference type="AlphaFoldDB" id="A0A267DU61"/>
<name>A0A267DU61_9PLAT</name>
<dbReference type="InterPro" id="IPR006549">
    <property type="entry name" value="HAD-SF_hydro_IIIA"/>
</dbReference>
<dbReference type="Gene3D" id="3.40.50.1000">
    <property type="entry name" value="HAD superfamily/HAD-like"/>
    <property type="match status" value="1"/>
</dbReference>
<proteinExistence type="predicted"/>